<dbReference type="Pfam" id="PF07732">
    <property type="entry name" value="Cu-oxidase_3"/>
    <property type="match status" value="1"/>
</dbReference>
<dbReference type="InterPro" id="IPR011707">
    <property type="entry name" value="Cu-oxidase-like_N"/>
</dbReference>
<keyword evidence="3" id="KW-0186">Copper</keyword>
<feature type="domain" description="Plastocyanin-like" evidence="5">
    <location>
        <begin position="89"/>
        <end position="193"/>
    </location>
</feature>
<dbReference type="SUPFAM" id="SSF49503">
    <property type="entry name" value="Cupredoxins"/>
    <property type="match status" value="2"/>
</dbReference>
<dbReference type="InterPro" id="IPR045087">
    <property type="entry name" value="Cu-oxidase_fam"/>
</dbReference>
<comment type="caution">
    <text evidence="6">The sequence shown here is derived from an EMBL/GenBank/DDBJ whole genome shotgun (WGS) entry which is preliminary data.</text>
</comment>
<evidence type="ECO:0000313" key="7">
    <source>
        <dbReference type="Proteomes" id="UP001596087"/>
    </source>
</evidence>
<dbReference type="PANTHER" id="PTHR11709">
    <property type="entry name" value="MULTI-COPPER OXIDASE"/>
    <property type="match status" value="1"/>
</dbReference>
<evidence type="ECO:0000256" key="4">
    <source>
        <dbReference type="SAM" id="SignalP"/>
    </source>
</evidence>
<evidence type="ECO:0000256" key="1">
    <source>
        <dbReference type="ARBA" id="ARBA00022723"/>
    </source>
</evidence>
<evidence type="ECO:0000313" key="6">
    <source>
        <dbReference type="EMBL" id="MFC5177136.1"/>
    </source>
</evidence>
<evidence type="ECO:0000256" key="3">
    <source>
        <dbReference type="ARBA" id="ARBA00023008"/>
    </source>
</evidence>
<keyword evidence="4" id="KW-0732">Signal</keyword>
<dbReference type="Proteomes" id="UP001596087">
    <property type="component" value="Unassembled WGS sequence"/>
</dbReference>
<reference evidence="7" key="1">
    <citation type="journal article" date="2019" name="Int. J. Syst. Evol. Microbiol.">
        <title>The Global Catalogue of Microorganisms (GCM) 10K type strain sequencing project: providing services to taxonomists for standard genome sequencing and annotation.</title>
        <authorList>
            <consortium name="The Broad Institute Genomics Platform"/>
            <consortium name="The Broad Institute Genome Sequencing Center for Infectious Disease"/>
            <person name="Wu L."/>
            <person name="Ma J."/>
        </authorList>
    </citation>
    <scope>NUCLEOTIDE SEQUENCE [LARGE SCALE GENOMIC DNA]</scope>
    <source>
        <strain evidence="7">DFY41</strain>
    </source>
</reference>
<keyword evidence="2" id="KW-0560">Oxidoreductase</keyword>
<dbReference type="RefSeq" id="WP_378589908.1">
    <property type="nucleotide sequence ID" value="NZ_JBHSKD010000009.1"/>
</dbReference>
<name>A0ABW0BIM9_9ACTN</name>
<accession>A0ABW0BIM9</accession>
<keyword evidence="1" id="KW-0479">Metal-binding</keyword>
<evidence type="ECO:0000259" key="5">
    <source>
        <dbReference type="Pfam" id="PF07732"/>
    </source>
</evidence>
<proteinExistence type="predicted"/>
<dbReference type="EMBL" id="JBHSKD010000009">
    <property type="protein sequence ID" value="MFC5177136.1"/>
    <property type="molecule type" value="Genomic_DNA"/>
</dbReference>
<sequence length="435" mass="46364">MRATTTPVRRATALALMLLTPLTAVAINGPGPAAAADPPPKVGLVCTHGGGGDATHPVFDLTTRTGYISLPDGNTAFMWGYSSGFDDFQHPGPVLCVNEGDEVTVVLHNTLQVPVSVDFPGQHGVQADGLPARPERDGTGRITSLTDTAAADGGTVTYTFTADHAGTFLYESGTDPETQVRMGLFGALVVRPTAGADHVYDRDDSQFTPNEEFLVLLSEIDPYQHRAIEQGKNFNPASYHPRYWLINGRGFPDSIADNEASWLPAQPYGSLAQVQEMGASHPLPGLARYLNVGSEDYPFHPHGNNGVVIGRDGHPLAAAGGADLSMEKFAINIGPGQTWDVLFGWKDAEDYSPANPVPVEVPNLANSVIGTFYGGSPYLGTQQTLPTGTASLNECGEYYIISHNHALYQITSWGATMTGPITYMRIDPPEPNQCG</sequence>
<dbReference type="PANTHER" id="PTHR11709:SF394">
    <property type="entry name" value="FI03373P-RELATED"/>
    <property type="match status" value="1"/>
</dbReference>
<protein>
    <submittedName>
        <fullName evidence="6">Multicopper oxidase domain-containing protein</fullName>
    </submittedName>
</protein>
<feature type="signal peptide" evidence="4">
    <location>
        <begin position="1"/>
        <end position="26"/>
    </location>
</feature>
<dbReference type="Gene3D" id="2.60.40.420">
    <property type="entry name" value="Cupredoxins - blue copper proteins"/>
    <property type="match status" value="1"/>
</dbReference>
<gene>
    <name evidence="6" type="ORF">ACFPGP_10665</name>
</gene>
<dbReference type="InterPro" id="IPR008972">
    <property type="entry name" value="Cupredoxin"/>
</dbReference>
<evidence type="ECO:0000256" key="2">
    <source>
        <dbReference type="ARBA" id="ARBA00023002"/>
    </source>
</evidence>
<organism evidence="6 7">
    <name type="scientific">Nocardioides taihuensis</name>
    <dbReference type="NCBI Taxonomy" id="1835606"/>
    <lineage>
        <taxon>Bacteria</taxon>
        <taxon>Bacillati</taxon>
        <taxon>Actinomycetota</taxon>
        <taxon>Actinomycetes</taxon>
        <taxon>Propionibacteriales</taxon>
        <taxon>Nocardioidaceae</taxon>
        <taxon>Nocardioides</taxon>
    </lineage>
</organism>
<feature type="chain" id="PRO_5046595931" evidence="4">
    <location>
        <begin position="27"/>
        <end position="435"/>
    </location>
</feature>
<keyword evidence="7" id="KW-1185">Reference proteome</keyword>